<accession>A0A7U2EV05</accession>
<protein>
    <submittedName>
        <fullName evidence="1">Uncharacterized protein</fullName>
    </submittedName>
</protein>
<evidence type="ECO:0000313" key="1">
    <source>
        <dbReference type="EMBL" id="QRC91624.1"/>
    </source>
</evidence>
<reference evidence="2" key="1">
    <citation type="journal article" date="2021" name="BMC Genomics">
        <title>Chromosome-level genome assembly and manually-curated proteome of model necrotroph Parastagonospora nodorum Sn15 reveals a genome-wide trove of candidate effector homologs, and redundancy of virulence-related functions within an accessory chromosome.</title>
        <authorList>
            <person name="Bertazzoni S."/>
            <person name="Jones D.A.B."/>
            <person name="Phan H.T."/>
            <person name="Tan K.-C."/>
            <person name="Hane J.K."/>
        </authorList>
    </citation>
    <scope>NUCLEOTIDE SEQUENCE [LARGE SCALE GENOMIC DNA]</scope>
    <source>
        <strain evidence="2">SN15 / ATCC MYA-4574 / FGSC 10173)</strain>
    </source>
</reference>
<dbReference type="EMBL" id="CP069024">
    <property type="protein sequence ID" value="QRC91624.1"/>
    <property type="molecule type" value="Genomic_DNA"/>
</dbReference>
<dbReference type="OrthoDB" id="3794676at2759"/>
<feature type="non-terminal residue" evidence="1">
    <location>
        <position position="1"/>
    </location>
</feature>
<dbReference type="AlphaFoldDB" id="A0A7U2EV05"/>
<keyword evidence="2" id="KW-1185">Reference proteome</keyword>
<evidence type="ECO:0000313" key="2">
    <source>
        <dbReference type="Proteomes" id="UP000663193"/>
    </source>
</evidence>
<name>A0A7U2EV05_PHANO</name>
<proteinExistence type="predicted"/>
<organism evidence="1 2">
    <name type="scientific">Phaeosphaeria nodorum (strain SN15 / ATCC MYA-4574 / FGSC 10173)</name>
    <name type="common">Glume blotch fungus</name>
    <name type="synonym">Parastagonospora nodorum</name>
    <dbReference type="NCBI Taxonomy" id="321614"/>
    <lineage>
        <taxon>Eukaryota</taxon>
        <taxon>Fungi</taxon>
        <taxon>Dikarya</taxon>
        <taxon>Ascomycota</taxon>
        <taxon>Pezizomycotina</taxon>
        <taxon>Dothideomycetes</taxon>
        <taxon>Pleosporomycetidae</taxon>
        <taxon>Pleosporales</taxon>
        <taxon>Pleosporineae</taxon>
        <taxon>Phaeosphaeriaceae</taxon>
        <taxon>Parastagonospora</taxon>
    </lineage>
</organism>
<gene>
    <name evidence="1" type="ORF">JI435_018520</name>
</gene>
<sequence length="125" mass="14086">AVVAIAMRVYNDEKVAVLILLSDISRFLLGVILQYCPYTTFILSHHPTMSTSASWPSSRGSSITVAARRPQSRSQRSCALIAALKKPFQGWSKELLRARDHDDDDYNFASGRRRGFKSRNYEAGY</sequence>
<dbReference type="Proteomes" id="UP000663193">
    <property type="component" value="Chromosome 2"/>
</dbReference>
<dbReference type="VEuPathDB" id="FungiDB:JI435_018520"/>